<feature type="active site" description="Schiff-base intermediate with acetaldehyde" evidence="7">
    <location>
        <position position="154"/>
    </location>
</feature>
<comment type="catalytic activity">
    <reaction evidence="5 7">
        <text>2-deoxy-D-ribose 5-phosphate = D-glyceraldehyde 3-phosphate + acetaldehyde</text>
        <dbReference type="Rhea" id="RHEA:12821"/>
        <dbReference type="ChEBI" id="CHEBI:15343"/>
        <dbReference type="ChEBI" id="CHEBI:59776"/>
        <dbReference type="ChEBI" id="CHEBI:62877"/>
        <dbReference type="EC" id="4.1.2.4"/>
    </reaction>
</comment>
<dbReference type="EMBL" id="FNEV01000001">
    <property type="protein sequence ID" value="SDI94499.1"/>
    <property type="molecule type" value="Genomic_DNA"/>
</dbReference>
<protein>
    <recommendedName>
        <fullName evidence="7">Deoxyribose-phosphate aldolase</fullName>
        <shortName evidence="7">DERA</shortName>
        <ecNumber evidence="7">4.1.2.4</ecNumber>
    </recommendedName>
    <alternativeName>
        <fullName evidence="7">2-deoxy-D-ribose 5-phosphate aldolase</fullName>
    </alternativeName>
    <alternativeName>
        <fullName evidence="7">Phosphodeoxyriboaldolase</fullName>
        <shortName evidence="7">Deoxyriboaldolase</shortName>
    </alternativeName>
</protein>
<dbReference type="SMART" id="SM01133">
    <property type="entry name" value="DeoC"/>
    <property type="match status" value="1"/>
</dbReference>
<proteinExistence type="inferred from homology"/>
<evidence type="ECO:0000256" key="5">
    <source>
        <dbReference type="ARBA" id="ARBA00048791"/>
    </source>
</evidence>
<dbReference type="GO" id="GO:0004139">
    <property type="term" value="F:deoxyribose-phosphate aldolase activity"/>
    <property type="evidence" value="ECO:0007669"/>
    <property type="project" value="UniProtKB-UniRule"/>
</dbReference>
<dbReference type="FunFam" id="3.20.20.70:FF:000044">
    <property type="entry name" value="Deoxyribose-phosphate aldolase"/>
    <property type="match status" value="1"/>
</dbReference>
<evidence type="ECO:0000256" key="4">
    <source>
        <dbReference type="ARBA" id="ARBA00023270"/>
    </source>
</evidence>
<dbReference type="InterPro" id="IPR013785">
    <property type="entry name" value="Aldolase_TIM"/>
</dbReference>
<dbReference type="HAMAP" id="MF_00114">
    <property type="entry name" value="DeoC_type1"/>
    <property type="match status" value="1"/>
</dbReference>
<dbReference type="Gene3D" id="3.20.20.70">
    <property type="entry name" value="Aldolase class I"/>
    <property type="match status" value="1"/>
</dbReference>
<dbReference type="PANTHER" id="PTHR10889:SF1">
    <property type="entry name" value="DEOXYRIBOSE-PHOSPHATE ALDOLASE"/>
    <property type="match status" value="1"/>
</dbReference>
<comment type="function">
    <text evidence="6 7">Catalyzes a reversible aldol reaction between acetaldehyde and D-glyceraldehyde 3-phosphate to generate 2-deoxy-D-ribose 5-phosphate.</text>
</comment>
<feature type="active site" description="Proton donor/acceptor" evidence="7">
    <location>
        <position position="91"/>
    </location>
</feature>
<evidence type="ECO:0000256" key="3">
    <source>
        <dbReference type="ARBA" id="ARBA00023239"/>
    </source>
</evidence>
<feature type="active site" description="Proton donor/acceptor" evidence="7">
    <location>
        <position position="183"/>
    </location>
</feature>
<dbReference type="PIRSF" id="PIRSF001357">
    <property type="entry name" value="DeoC"/>
    <property type="match status" value="1"/>
</dbReference>
<dbReference type="UniPathway" id="UPA00002">
    <property type="reaction ID" value="UER00468"/>
</dbReference>
<dbReference type="PANTHER" id="PTHR10889">
    <property type="entry name" value="DEOXYRIBOSE-PHOSPHATE ALDOLASE"/>
    <property type="match status" value="1"/>
</dbReference>
<organism evidence="8 9">
    <name type="scientific">Salimicrobium halophilum</name>
    <dbReference type="NCBI Taxonomy" id="86666"/>
    <lineage>
        <taxon>Bacteria</taxon>
        <taxon>Bacillati</taxon>
        <taxon>Bacillota</taxon>
        <taxon>Bacilli</taxon>
        <taxon>Bacillales</taxon>
        <taxon>Bacillaceae</taxon>
        <taxon>Salimicrobium</taxon>
    </lineage>
</organism>
<dbReference type="Pfam" id="PF01791">
    <property type="entry name" value="DeoC"/>
    <property type="match status" value="1"/>
</dbReference>
<sequence>MMTVSAKMIDHTQLKPETTKDKITTVCEEAKEHGFASVCVNPHWVSYCNELLKDTDVMVCTVIGFPLGATATDVKVYETKQAIDNGAEEVDMVINIGELKSGNHSVVEEDIKAVVQAAEEKAAVKVIIETSLLEKDEKVKACELAKKAGADFVKTSTGFSGGGATVEDISLMRETVGPEMGVKASGGVRDYEGAKAMMDAGATRIGASSGIAIIQGKQGSSDY</sequence>
<keyword evidence="2 7" id="KW-0963">Cytoplasm</keyword>
<dbReference type="STRING" id="86666.SAMN04490247_0122"/>
<reference evidence="9" key="1">
    <citation type="submission" date="2016-10" db="EMBL/GenBank/DDBJ databases">
        <authorList>
            <person name="Varghese N."/>
            <person name="Submissions S."/>
        </authorList>
    </citation>
    <scope>NUCLEOTIDE SEQUENCE [LARGE SCALE GENOMIC DNA]</scope>
    <source>
        <strain evidence="9">DSM 4771</strain>
    </source>
</reference>
<evidence type="ECO:0000256" key="6">
    <source>
        <dbReference type="ARBA" id="ARBA00056337"/>
    </source>
</evidence>
<evidence type="ECO:0000256" key="7">
    <source>
        <dbReference type="HAMAP-Rule" id="MF_00114"/>
    </source>
</evidence>
<accession>A0A1G8PPM9</accession>
<comment type="subcellular location">
    <subcellularLocation>
        <location evidence="7">Cytoplasm</location>
    </subcellularLocation>
</comment>
<dbReference type="CDD" id="cd00959">
    <property type="entry name" value="DeoC"/>
    <property type="match status" value="1"/>
</dbReference>
<dbReference type="AlphaFoldDB" id="A0A1G8PPM9"/>
<evidence type="ECO:0000313" key="9">
    <source>
        <dbReference type="Proteomes" id="UP000199225"/>
    </source>
</evidence>
<evidence type="ECO:0000313" key="8">
    <source>
        <dbReference type="EMBL" id="SDI94499.1"/>
    </source>
</evidence>
<dbReference type="GO" id="GO:0016052">
    <property type="term" value="P:carbohydrate catabolic process"/>
    <property type="evidence" value="ECO:0007669"/>
    <property type="project" value="TreeGrafter"/>
</dbReference>
<dbReference type="GO" id="GO:0005737">
    <property type="term" value="C:cytoplasm"/>
    <property type="evidence" value="ECO:0007669"/>
    <property type="project" value="UniProtKB-SubCell"/>
</dbReference>
<keyword evidence="3 7" id="KW-0456">Lyase</keyword>
<comment type="similarity">
    <text evidence="1 7">Belongs to the DeoC/FbaB aldolase family. DeoC type 1 subfamily.</text>
</comment>
<dbReference type="GO" id="GO:0009264">
    <property type="term" value="P:deoxyribonucleotide catabolic process"/>
    <property type="evidence" value="ECO:0007669"/>
    <property type="project" value="UniProtKB-UniRule"/>
</dbReference>
<dbReference type="SUPFAM" id="SSF51569">
    <property type="entry name" value="Aldolase"/>
    <property type="match status" value="1"/>
</dbReference>
<dbReference type="InterPro" id="IPR028581">
    <property type="entry name" value="DeoC_typeI"/>
</dbReference>
<evidence type="ECO:0000256" key="2">
    <source>
        <dbReference type="ARBA" id="ARBA00022490"/>
    </source>
</evidence>
<dbReference type="EC" id="4.1.2.4" evidence="7"/>
<dbReference type="GO" id="GO:0006018">
    <property type="term" value="P:2-deoxyribose 1-phosphate catabolic process"/>
    <property type="evidence" value="ECO:0007669"/>
    <property type="project" value="UniProtKB-UniRule"/>
</dbReference>
<dbReference type="InterPro" id="IPR011343">
    <property type="entry name" value="DeoC"/>
</dbReference>
<dbReference type="InterPro" id="IPR002915">
    <property type="entry name" value="DeoC/FbaB/LacD_aldolase"/>
</dbReference>
<dbReference type="NCBIfam" id="TIGR00126">
    <property type="entry name" value="deoC"/>
    <property type="match status" value="1"/>
</dbReference>
<dbReference type="Proteomes" id="UP000199225">
    <property type="component" value="Unassembled WGS sequence"/>
</dbReference>
<keyword evidence="4 7" id="KW-0704">Schiff base</keyword>
<name>A0A1G8PPM9_9BACI</name>
<comment type="pathway">
    <text evidence="7">Carbohydrate degradation; 2-deoxy-D-ribose 1-phosphate degradation; D-glyceraldehyde 3-phosphate and acetaldehyde from 2-deoxy-alpha-D-ribose 1-phosphate: step 2/2.</text>
</comment>
<keyword evidence="9" id="KW-1185">Reference proteome</keyword>
<gene>
    <name evidence="7" type="primary">deoC</name>
    <name evidence="8" type="ORF">SAMN04490247_0122</name>
</gene>
<evidence type="ECO:0000256" key="1">
    <source>
        <dbReference type="ARBA" id="ARBA00010936"/>
    </source>
</evidence>